<name>A0ACB1ALY4_MELEN</name>
<evidence type="ECO:0000313" key="2">
    <source>
        <dbReference type="Proteomes" id="UP001497535"/>
    </source>
</evidence>
<reference evidence="1" key="1">
    <citation type="submission" date="2023-11" db="EMBL/GenBank/DDBJ databases">
        <authorList>
            <person name="Poullet M."/>
        </authorList>
    </citation>
    <scope>NUCLEOTIDE SEQUENCE</scope>
    <source>
        <strain evidence="1">E1834</strain>
    </source>
</reference>
<organism evidence="1 2">
    <name type="scientific">Meloidogyne enterolobii</name>
    <name type="common">Root-knot nematode worm</name>
    <name type="synonym">Meloidogyne mayaguensis</name>
    <dbReference type="NCBI Taxonomy" id="390850"/>
    <lineage>
        <taxon>Eukaryota</taxon>
        <taxon>Metazoa</taxon>
        <taxon>Ecdysozoa</taxon>
        <taxon>Nematoda</taxon>
        <taxon>Chromadorea</taxon>
        <taxon>Rhabditida</taxon>
        <taxon>Tylenchina</taxon>
        <taxon>Tylenchomorpha</taxon>
        <taxon>Tylenchoidea</taxon>
        <taxon>Meloidogynidae</taxon>
        <taxon>Meloidogyninae</taxon>
        <taxon>Meloidogyne</taxon>
    </lineage>
</organism>
<accession>A0ACB1ALY4</accession>
<dbReference type="Proteomes" id="UP001497535">
    <property type="component" value="Unassembled WGS sequence"/>
</dbReference>
<keyword evidence="2" id="KW-1185">Reference proteome</keyword>
<sequence>MFINKLQLIFVIILFTFLCCYEIDACIKEYGKNGYTHKCDPKRNAYACCAGLKCTKATGWKCVKPSG</sequence>
<gene>
    <name evidence="1" type="ORF">MENTE1834_LOCUS39907</name>
</gene>
<comment type="caution">
    <text evidence="1">The sequence shown here is derived from an EMBL/GenBank/DDBJ whole genome shotgun (WGS) entry which is preliminary data.</text>
</comment>
<dbReference type="EMBL" id="CAVMJV010000091">
    <property type="protein sequence ID" value="CAK5092036.1"/>
    <property type="molecule type" value="Genomic_DNA"/>
</dbReference>
<evidence type="ECO:0000313" key="1">
    <source>
        <dbReference type="EMBL" id="CAK5092036.1"/>
    </source>
</evidence>
<protein>
    <submittedName>
        <fullName evidence="1">Uncharacterized protein</fullName>
    </submittedName>
</protein>
<proteinExistence type="predicted"/>